<dbReference type="GO" id="GO:0005829">
    <property type="term" value="C:cytosol"/>
    <property type="evidence" value="ECO:0007669"/>
    <property type="project" value="TreeGrafter"/>
</dbReference>
<dbReference type="PROSITE" id="PS50042">
    <property type="entry name" value="CNMP_BINDING_3"/>
    <property type="match status" value="1"/>
</dbReference>
<dbReference type="Gene3D" id="2.60.120.10">
    <property type="entry name" value="Jelly Rolls"/>
    <property type="match status" value="1"/>
</dbReference>
<dbReference type="InterPro" id="IPR014710">
    <property type="entry name" value="RmlC-like_jellyroll"/>
</dbReference>
<dbReference type="RefSeq" id="WP_230365676.1">
    <property type="nucleotide sequence ID" value="NZ_JAJALK010000003.1"/>
</dbReference>
<dbReference type="AlphaFoldDB" id="A0AAJ1TNU0"/>
<name>A0AAJ1TNU0_9HYPH</name>
<dbReference type="Gene3D" id="1.10.10.10">
    <property type="entry name" value="Winged helix-like DNA-binding domain superfamily/Winged helix DNA-binding domain"/>
    <property type="match status" value="1"/>
</dbReference>
<dbReference type="InterPro" id="IPR012318">
    <property type="entry name" value="HTH_CRP"/>
</dbReference>
<dbReference type="EMBL" id="JAUSWL010000002">
    <property type="protein sequence ID" value="MDQ0542284.1"/>
    <property type="molecule type" value="Genomic_DNA"/>
</dbReference>
<evidence type="ECO:0000256" key="1">
    <source>
        <dbReference type="ARBA" id="ARBA00023015"/>
    </source>
</evidence>
<dbReference type="InterPro" id="IPR018490">
    <property type="entry name" value="cNMP-bd_dom_sf"/>
</dbReference>
<gene>
    <name evidence="5" type="ORF">QO001_001202</name>
</gene>
<keyword evidence="3" id="KW-0804">Transcription</keyword>
<evidence type="ECO:0000313" key="6">
    <source>
        <dbReference type="Proteomes" id="UP001223420"/>
    </source>
</evidence>
<evidence type="ECO:0000256" key="2">
    <source>
        <dbReference type="ARBA" id="ARBA00023125"/>
    </source>
</evidence>
<dbReference type="InterPro" id="IPR036390">
    <property type="entry name" value="WH_DNA-bd_sf"/>
</dbReference>
<comment type="caution">
    <text evidence="5">The sequence shown here is derived from an EMBL/GenBank/DDBJ whole genome shotgun (WGS) entry which is preliminary data.</text>
</comment>
<dbReference type="PANTHER" id="PTHR24567">
    <property type="entry name" value="CRP FAMILY TRANSCRIPTIONAL REGULATORY PROTEIN"/>
    <property type="match status" value="1"/>
</dbReference>
<dbReference type="SUPFAM" id="SSF51206">
    <property type="entry name" value="cAMP-binding domain-like"/>
    <property type="match status" value="1"/>
</dbReference>
<dbReference type="PANTHER" id="PTHR24567:SF74">
    <property type="entry name" value="HTH-TYPE TRANSCRIPTIONAL REGULATOR ARCR"/>
    <property type="match status" value="1"/>
</dbReference>
<dbReference type="GO" id="GO:0003700">
    <property type="term" value="F:DNA-binding transcription factor activity"/>
    <property type="evidence" value="ECO:0007669"/>
    <property type="project" value="TreeGrafter"/>
</dbReference>
<keyword evidence="1" id="KW-0805">Transcription regulation</keyword>
<dbReference type="InterPro" id="IPR050397">
    <property type="entry name" value="Env_Response_Regulators"/>
</dbReference>
<dbReference type="InterPro" id="IPR000595">
    <property type="entry name" value="cNMP-bd_dom"/>
</dbReference>
<organism evidence="5 6">
    <name type="scientific">Methylobacterium brachiatum</name>
    <dbReference type="NCBI Taxonomy" id="269660"/>
    <lineage>
        <taxon>Bacteria</taxon>
        <taxon>Pseudomonadati</taxon>
        <taxon>Pseudomonadota</taxon>
        <taxon>Alphaproteobacteria</taxon>
        <taxon>Hyphomicrobiales</taxon>
        <taxon>Methylobacteriaceae</taxon>
        <taxon>Methylobacterium</taxon>
    </lineage>
</organism>
<dbReference type="Proteomes" id="UP001223420">
    <property type="component" value="Unassembled WGS sequence"/>
</dbReference>
<evidence type="ECO:0000313" key="5">
    <source>
        <dbReference type="EMBL" id="MDQ0542284.1"/>
    </source>
</evidence>
<evidence type="ECO:0000259" key="4">
    <source>
        <dbReference type="PROSITE" id="PS50042"/>
    </source>
</evidence>
<evidence type="ECO:0000256" key="3">
    <source>
        <dbReference type="ARBA" id="ARBA00023163"/>
    </source>
</evidence>
<proteinExistence type="predicted"/>
<feature type="domain" description="Cyclic nucleotide-binding" evidence="4">
    <location>
        <begin position="13"/>
        <end position="92"/>
    </location>
</feature>
<dbReference type="Pfam" id="PF13545">
    <property type="entry name" value="HTH_Crp_2"/>
    <property type="match status" value="1"/>
</dbReference>
<dbReference type="Pfam" id="PF00027">
    <property type="entry name" value="cNMP_binding"/>
    <property type="match status" value="1"/>
</dbReference>
<dbReference type="CDD" id="cd00038">
    <property type="entry name" value="CAP_ED"/>
    <property type="match status" value="1"/>
</dbReference>
<accession>A0AAJ1TNU0</accession>
<dbReference type="GO" id="GO:0003677">
    <property type="term" value="F:DNA binding"/>
    <property type="evidence" value="ECO:0007669"/>
    <property type="project" value="UniProtKB-KW"/>
</dbReference>
<protein>
    <submittedName>
        <fullName evidence="5">CRP-like cAMP-binding protein</fullName>
    </submittedName>
</protein>
<sequence length="242" mass="26727">MVHLRQADLHNRLLRALDPEDFAVLQPALRPEDMLLRQMLIAPHTRIDTVYFVESGIVSVTNDGASGRVEIGLIGREGLVGASPILLGDDRTPYTHFVQAAGHMLSVDAQVLLGLAEARPAMRRLFLRYIHTHFAQTAQTAFANARGNTGTRLARWLLMYHDRSAGDVVTVTQEFMSLMLGVERPGVTQALRVLERDGLVRTHRGLVRIVDRDGLLRLVGDSYGTAEAEYDRLIGGPTAPTD</sequence>
<keyword evidence="2" id="KW-0238">DNA-binding</keyword>
<reference evidence="5" key="1">
    <citation type="submission" date="2023-07" db="EMBL/GenBank/DDBJ databases">
        <title>Genomic Encyclopedia of Type Strains, Phase IV (KMG-IV): sequencing the most valuable type-strain genomes for metagenomic binning, comparative biology and taxonomic classification.</title>
        <authorList>
            <person name="Goeker M."/>
        </authorList>
    </citation>
    <scope>NUCLEOTIDE SEQUENCE</scope>
    <source>
        <strain evidence="5">DSM 19569</strain>
    </source>
</reference>
<dbReference type="InterPro" id="IPR036388">
    <property type="entry name" value="WH-like_DNA-bd_sf"/>
</dbReference>
<dbReference type="SUPFAM" id="SSF46785">
    <property type="entry name" value="Winged helix' DNA-binding domain"/>
    <property type="match status" value="1"/>
</dbReference>